<sequence>MVVADDGPASLPVLSDDLFAVLERELLKGSVAHSWPDQTWTLSRIKRLMGRRFHTSYTVQGVPALLKRHGWS</sequence>
<evidence type="ECO:0000313" key="2">
    <source>
        <dbReference type="EMBL" id="AYC35948.1"/>
    </source>
</evidence>
<dbReference type="Proteomes" id="UP000265765">
    <property type="component" value="Chromosome"/>
</dbReference>
<organism evidence="2 3">
    <name type="scientific">Streptomyces griseorubiginosus</name>
    <dbReference type="NCBI Taxonomy" id="67304"/>
    <lineage>
        <taxon>Bacteria</taxon>
        <taxon>Bacillati</taxon>
        <taxon>Actinomycetota</taxon>
        <taxon>Actinomycetes</taxon>
        <taxon>Kitasatosporales</taxon>
        <taxon>Streptomycetaceae</taxon>
        <taxon>Streptomyces</taxon>
    </lineage>
</organism>
<feature type="domain" description="Winged helix-turn helix" evidence="1">
    <location>
        <begin position="37"/>
        <end position="72"/>
    </location>
</feature>
<gene>
    <name evidence="2" type="ORF">DWG14_00156</name>
</gene>
<evidence type="ECO:0000259" key="1">
    <source>
        <dbReference type="Pfam" id="PF13592"/>
    </source>
</evidence>
<dbReference type="EMBL" id="CP032427">
    <property type="protein sequence ID" value="AYC35948.1"/>
    <property type="molecule type" value="Genomic_DNA"/>
</dbReference>
<dbReference type="AlphaFoldDB" id="A0AAI8KV21"/>
<evidence type="ECO:0000313" key="3">
    <source>
        <dbReference type="Proteomes" id="UP000265765"/>
    </source>
</evidence>
<accession>A0AAI8KV21</accession>
<dbReference type="RefSeq" id="WP_248844782.1">
    <property type="nucleotide sequence ID" value="NZ_CP032427.1"/>
</dbReference>
<dbReference type="GeneID" id="300785667"/>
<dbReference type="KEGG" id="sge:DWG14_00156"/>
<proteinExistence type="predicted"/>
<dbReference type="InterPro" id="IPR025959">
    <property type="entry name" value="Winged_HTH_dom"/>
</dbReference>
<protein>
    <recommendedName>
        <fullName evidence="1">Winged helix-turn helix domain-containing protein</fullName>
    </recommendedName>
</protein>
<name>A0AAI8KV21_9ACTN</name>
<reference evidence="2 3" key="1">
    <citation type="submission" date="2018-09" db="EMBL/GenBank/DDBJ databases">
        <title>Production of Trimethoprim by Streptomyces sp. 3E-1.</title>
        <authorList>
            <person name="Kang H.J."/>
            <person name="Kim S.B."/>
        </authorList>
    </citation>
    <scope>NUCLEOTIDE SEQUENCE [LARGE SCALE GENOMIC DNA]</scope>
    <source>
        <strain evidence="2 3">3E-1</strain>
    </source>
</reference>
<dbReference type="Pfam" id="PF13592">
    <property type="entry name" value="HTH_33"/>
    <property type="match status" value="1"/>
</dbReference>